<keyword evidence="3" id="KW-1185">Reference proteome</keyword>
<protein>
    <submittedName>
        <fullName evidence="2">Uncharacterized protein</fullName>
    </submittedName>
</protein>
<organism evidence="2 3">
    <name type="scientific">Gigaspora margarita</name>
    <dbReference type="NCBI Taxonomy" id="4874"/>
    <lineage>
        <taxon>Eukaryota</taxon>
        <taxon>Fungi</taxon>
        <taxon>Fungi incertae sedis</taxon>
        <taxon>Mucoromycota</taxon>
        <taxon>Glomeromycotina</taxon>
        <taxon>Glomeromycetes</taxon>
        <taxon>Diversisporales</taxon>
        <taxon>Gigasporaceae</taxon>
        <taxon>Gigaspora</taxon>
    </lineage>
</organism>
<gene>
    <name evidence="2" type="ORF">F8M41_017528</name>
</gene>
<evidence type="ECO:0000256" key="1">
    <source>
        <dbReference type="SAM" id="Coils"/>
    </source>
</evidence>
<name>A0A8H4EM03_GIGMA</name>
<feature type="coiled-coil region" evidence="1">
    <location>
        <begin position="24"/>
        <end position="79"/>
    </location>
</feature>
<comment type="caution">
    <text evidence="2">The sequence shown here is derived from an EMBL/GenBank/DDBJ whole genome shotgun (WGS) entry which is preliminary data.</text>
</comment>
<dbReference type="AlphaFoldDB" id="A0A8H4EM03"/>
<sequence length="115" mass="12973">MLSELELSFGESTFHALKQQIIVLEAENAKITSENMKLKQIIEENTRREDKNIELKAKVAKLECDIEELKQQTQIINNAQNTPSTVDISHSLASSPLLTFPSPIGNRPNRSNQNQ</sequence>
<reference evidence="2 3" key="1">
    <citation type="journal article" date="2019" name="Environ. Microbiol.">
        <title>At the nexus of three kingdoms: the genome of the mycorrhizal fungus Gigaspora margarita provides insights into plant, endobacterial and fungal interactions.</title>
        <authorList>
            <person name="Venice F."/>
            <person name="Ghignone S."/>
            <person name="Salvioli di Fossalunga A."/>
            <person name="Amselem J."/>
            <person name="Novero M."/>
            <person name="Xianan X."/>
            <person name="Sedzielewska Toro K."/>
            <person name="Morin E."/>
            <person name="Lipzen A."/>
            <person name="Grigoriev I.V."/>
            <person name="Henrissat B."/>
            <person name="Martin F.M."/>
            <person name="Bonfante P."/>
        </authorList>
    </citation>
    <scope>NUCLEOTIDE SEQUENCE [LARGE SCALE GENOMIC DNA]</scope>
    <source>
        <strain evidence="2 3">BEG34</strain>
    </source>
</reference>
<dbReference type="EMBL" id="WTPW01000405">
    <property type="protein sequence ID" value="KAF0514678.1"/>
    <property type="molecule type" value="Genomic_DNA"/>
</dbReference>
<keyword evidence="1" id="KW-0175">Coiled coil</keyword>
<accession>A0A8H4EM03</accession>
<proteinExistence type="predicted"/>
<dbReference type="OrthoDB" id="2439723at2759"/>
<evidence type="ECO:0000313" key="2">
    <source>
        <dbReference type="EMBL" id="KAF0514678.1"/>
    </source>
</evidence>
<evidence type="ECO:0000313" key="3">
    <source>
        <dbReference type="Proteomes" id="UP000439903"/>
    </source>
</evidence>
<dbReference type="Proteomes" id="UP000439903">
    <property type="component" value="Unassembled WGS sequence"/>
</dbReference>